<dbReference type="STRING" id="1109443.G4T6M5"/>
<proteinExistence type="inferred from homology"/>
<feature type="active site" description="Proton acceptor" evidence="5">
    <location>
        <position position="428"/>
    </location>
</feature>
<reference evidence="10 11" key="1">
    <citation type="journal article" date="2011" name="PLoS Pathog.">
        <title>Endophytic Life Strategies Decoded by Genome and Transcriptome Analyses of the Mutualistic Root Symbiont Piriformospora indica.</title>
        <authorList>
            <person name="Zuccaro A."/>
            <person name="Lahrmann U."/>
            <person name="Guldener U."/>
            <person name="Langen G."/>
            <person name="Pfiffi S."/>
            <person name="Biedenkopf D."/>
            <person name="Wong P."/>
            <person name="Samans B."/>
            <person name="Grimm C."/>
            <person name="Basiewicz M."/>
            <person name="Murat C."/>
            <person name="Martin F."/>
            <person name="Kogel K.H."/>
        </authorList>
    </citation>
    <scope>NUCLEOTIDE SEQUENCE [LARGE SCALE GENOMIC DNA]</scope>
    <source>
        <strain evidence="10 11">DSM 11827</strain>
    </source>
</reference>
<feature type="binding site" evidence="6">
    <location>
        <position position="337"/>
    </location>
    <ligand>
        <name>Mg(2+)</name>
        <dbReference type="ChEBI" id="CHEBI:18420"/>
        <label>1</label>
    </ligand>
</feature>
<dbReference type="PANTHER" id="PTHR22748">
    <property type="entry name" value="AP ENDONUCLEASE"/>
    <property type="match status" value="1"/>
</dbReference>
<keyword evidence="4 6" id="KW-0460">Magnesium</keyword>
<dbReference type="PANTHER" id="PTHR22748:SF26">
    <property type="entry name" value="ENDONUCLEASE_EXONUCLEASE_PHOSPHATASE DOMAIN-CONTAINING PROTEIN"/>
    <property type="match status" value="1"/>
</dbReference>
<dbReference type="OrthoDB" id="416119at2759"/>
<comment type="similarity">
    <text evidence="1">Belongs to the DNA repair enzymes AP/ExoA family.</text>
</comment>
<dbReference type="OMA" id="NEWRINC"/>
<dbReference type="SUPFAM" id="SSF56219">
    <property type="entry name" value="DNase I-like"/>
    <property type="match status" value="1"/>
</dbReference>
<dbReference type="GO" id="GO:0006284">
    <property type="term" value="P:base-excision repair"/>
    <property type="evidence" value="ECO:0007669"/>
    <property type="project" value="TreeGrafter"/>
</dbReference>
<protein>
    <submittedName>
        <fullName evidence="10">Related to Pol-like protein-Ciona intestinalis</fullName>
    </submittedName>
</protein>
<dbReference type="InParanoid" id="G4T6M5"/>
<dbReference type="GO" id="GO:0008311">
    <property type="term" value="F:double-stranded DNA 3'-5' DNA exonuclease activity"/>
    <property type="evidence" value="ECO:0007669"/>
    <property type="project" value="TreeGrafter"/>
</dbReference>
<dbReference type="InterPro" id="IPR036691">
    <property type="entry name" value="Endo/exonu/phosph_ase_sf"/>
</dbReference>
<accession>G4T6M5</accession>
<keyword evidence="3" id="KW-0378">Hydrolase</keyword>
<keyword evidence="2 6" id="KW-0479">Metal-binding</keyword>
<evidence type="ECO:0000256" key="1">
    <source>
        <dbReference type="ARBA" id="ARBA00007092"/>
    </source>
</evidence>
<dbReference type="AlphaFoldDB" id="G4T6M5"/>
<dbReference type="HOGENOM" id="CLU_387376_0_0_1"/>
<evidence type="ECO:0000256" key="7">
    <source>
        <dbReference type="PIRSR" id="PIRSR604808-3"/>
    </source>
</evidence>
<comment type="cofactor">
    <cofactor evidence="6">
        <name>Mg(2+)</name>
        <dbReference type="ChEBI" id="CHEBI:18420"/>
    </cofactor>
    <cofactor evidence="6">
        <name>Mn(2+)</name>
        <dbReference type="ChEBI" id="CHEBI:29035"/>
    </cofactor>
    <text evidence="6">Probably binds two magnesium or manganese ions per subunit.</text>
</comment>
<dbReference type="eggNOG" id="ENOG502SMUP">
    <property type="taxonomic scope" value="Eukaryota"/>
</dbReference>
<evidence type="ECO:0000256" key="3">
    <source>
        <dbReference type="ARBA" id="ARBA00022801"/>
    </source>
</evidence>
<feature type="site" description="Important for catalytic activity" evidence="7">
    <location>
        <position position="401"/>
    </location>
</feature>
<evidence type="ECO:0000256" key="6">
    <source>
        <dbReference type="PIRSR" id="PIRSR604808-2"/>
    </source>
</evidence>
<dbReference type="InterPro" id="IPR004808">
    <property type="entry name" value="AP_endonuc_1"/>
</dbReference>
<dbReference type="GO" id="GO:0003906">
    <property type="term" value="F:DNA-(apurinic or apyrimidinic site) endonuclease activity"/>
    <property type="evidence" value="ECO:0007669"/>
    <property type="project" value="TreeGrafter"/>
</dbReference>
<feature type="binding site" evidence="6">
    <location>
        <position position="427"/>
    </location>
    <ligand>
        <name>Mg(2+)</name>
        <dbReference type="ChEBI" id="CHEBI:18420"/>
        <label>1</label>
    </ligand>
</feature>
<feature type="active site" evidence="5">
    <location>
        <position position="304"/>
    </location>
</feature>
<organism evidence="10 11">
    <name type="scientific">Serendipita indica (strain DSM 11827)</name>
    <name type="common">Root endophyte fungus</name>
    <name type="synonym">Piriformospora indica</name>
    <dbReference type="NCBI Taxonomy" id="1109443"/>
    <lineage>
        <taxon>Eukaryota</taxon>
        <taxon>Fungi</taxon>
        <taxon>Dikarya</taxon>
        <taxon>Basidiomycota</taxon>
        <taxon>Agaricomycotina</taxon>
        <taxon>Agaricomycetes</taxon>
        <taxon>Sebacinales</taxon>
        <taxon>Serendipitaceae</taxon>
        <taxon>Serendipita</taxon>
    </lineage>
</organism>
<feature type="compositionally biased region" description="Basic and acidic residues" evidence="8">
    <location>
        <begin position="108"/>
        <end position="117"/>
    </location>
</feature>
<name>G4T6M5_SERID</name>
<evidence type="ECO:0000256" key="5">
    <source>
        <dbReference type="PIRSR" id="PIRSR604808-1"/>
    </source>
</evidence>
<feature type="active site" description="Proton donor/acceptor" evidence="5">
    <location>
        <position position="337"/>
    </location>
</feature>
<dbReference type="GO" id="GO:0046872">
    <property type="term" value="F:metal ion binding"/>
    <property type="evidence" value="ECO:0007669"/>
    <property type="project" value="UniProtKB-KW"/>
</dbReference>
<evidence type="ECO:0000313" key="11">
    <source>
        <dbReference type="Proteomes" id="UP000007148"/>
    </source>
</evidence>
<feature type="region of interest" description="Disordered" evidence="8">
    <location>
        <begin position="1"/>
        <end position="44"/>
    </location>
</feature>
<dbReference type="InterPro" id="IPR005135">
    <property type="entry name" value="Endo/exonuclease/phosphatase"/>
</dbReference>
<comment type="caution">
    <text evidence="10">The sequence shown here is derived from an EMBL/GenBank/DDBJ whole genome shotgun (WGS) entry which is preliminary data.</text>
</comment>
<dbReference type="GO" id="GO:0008081">
    <property type="term" value="F:phosphoric diester hydrolase activity"/>
    <property type="evidence" value="ECO:0007669"/>
    <property type="project" value="TreeGrafter"/>
</dbReference>
<gene>
    <name evidence="10" type="ORF">PIIN_00805</name>
</gene>
<evidence type="ECO:0000313" key="10">
    <source>
        <dbReference type="EMBL" id="CCA66968.1"/>
    </source>
</evidence>
<dbReference type="Pfam" id="PF03372">
    <property type="entry name" value="Exo_endo_phos"/>
    <property type="match status" value="1"/>
</dbReference>
<feature type="binding site" evidence="6">
    <location>
        <position position="193"/>
    </location>
    <ligand>
        <name>Mg(2+)</name>
        <dbReference type="ChEBI" id="CHEBI:18420"/>
        <label>1</label>
    </ligand>
</feature>
<evidence type="ECO:0000256" key="2">
    <source>
        <dbReference type="ARBA" id="ARBA00022723"/>
    </source>
</evidence>
<feature type="binding site" evidence="6">
    <location>
        <position position="339"/>
    </location>
    <ligand>
        <name>Mg(2+)</name>
        <dbReference type="ChEBI" id="CHEBI:18420"/>
        <label>1</label>
    </ligand>
</feature>
<dbReference type="CDD" id="cd09076">
    <property type="entry name" value="L1-EN"/>
    <property type="match status" value="1"/>
</dbReference>
<dbReference type="Gene3D" id="3.60.10.10">
    <property type="entry name" value="Endonuclease/exonuclease/phosphatase"/>
    <property type="match status" value="1"/>
</dbReference>
<keyword evidence="6" id="KW-0464">Manganese</keyword>
<evidence type="ECO:0000256" key="8">
    <source>
        <dbReference type="SAM" id="MobiDB-lite"/>
    </source>
</evidence>
<keyword evidence="11" id="KW-1185">Reference proteome</keyword>
<dbReference type="GO" id="GO:0005634">
    <property type="term" value="C:nucleus"/>
    <property type="evidence" value="ECO:0007669"/>
    <property type="project" value="TreeGrafter"/>
</dbReference>
<dbReference type="EMBL" id="CAFZ01000008">
    <property type="protein sequence ID" value="CCA66968.1"/>
    <property type="molecule type" value="Genomic_DNA"/>
</dbReference>
<feature type="binding site" evidence="6">
    <location>
        <position position="428"/>
    </location>
    <ligand>
        <name>Mg(2+)</name>
        <dbReference type="ChEBI" id="CHEBI:18420"/>
        <label>1</label>
    </ligand>
</feature>
<evidence type="ECO:0000259" key="9">
    <source>
        <dbReference type="Pfam" id="PF03372"/>
    </source>
</evidence>
<feature type="region of interest" description="Disordered" evidence="8">
    <location>
        <begin position="61"/>
        <end position="119"/>
    </location>
</feature>
<feature type="site" description="Interaction with DNA substrate" evidence="7">
    <location>
        <position position="428"/>
    </location>
</feature>
<feature type="site" description="Transition state stabilizer" evidence="7">
    <location>
        <position position="339"/>
    </location>
</feature>
<evidence type="ECO:0000256" key="4">
    <source>
        <dbReference type="ARBA" id="ARBA00022842"/>
    </source>
</evidence>
<feature type="domain" description="Endonuclease/exonuclease/phosphatase" evidence="9">
    <location>
        <begin position="191"/>
        <end position="409"/>
    </location>
</feature>
<sequence length="713" mass="82239">MSDTINRTQFIHDPPRVFPQEGRGAEAWPRTGAWRARSTPRNTQARNQLADLLNLAPESKNRVCHTSRPRTIEADKTPSRGEGSSDLLAPETTDHLHTEQLSSRNTHHRDNTSRPDYPHIIPSQLEREIEEQMNALREDANDASSDSEYDEPEDELSLTGQFFMHTTSPTPRHAQEKRLAHGKKLGKTVGSINIRGRTMREDITQRKHDSMSYITTWMKEQTIDILALLDTHWDDEILEQHRRRYTYLEIFETHMSTNRAGIALLVDKRTETPQKIDFDIIEEGRSAVITIKFNKQTITLAAVYAPTDNRAKSITFEKLRNTLRTHPNKTNLILAGDFNMVESSIDRNPRRDDDPRVTRSLRKLINSLNLEDGWRKTNPNEIQYSWMGNGPNETHTFARLDRIYVSESLMSYTNEWKINRMERSVTDHAAISVKILEPDPPFIGQGEWRLNMRTIREASFREEATKLLYRLEAEIAIYTKQTGRSGLRTSPERTKKIRENGLNPQKSWLKYKSGLEKAARDTDAQVRKRILATRRKIESEIKRIEFEMERAPSEESQAPLRAKLAKRERDLSDLTGHQRKKAEATAAAKWFKENETGSKLWYSLKKERPQRQIFHSLLDTNGEEQSGTDEMLRIAQKHHEKLQKCPGLTPERLTAINKLCEKVEPTVDPEDAAHMAKHITYQDVLQAIKRMPTGKAPGSDGIPLEFWNKSLNG</sequence>
<dbReference type="Proteomes" id="UP000007148">
    <property type="component" value="Unassembled WGS sequence"/>
</dbReference>
<feature type="compositionally biased region" description="Basic and acidic residues" evidence="8">
    <location>
        <begin position="70"/>
        <end position="79"/>
    </location>
</feature>